<dbReference type="Proteomes" id="UP000241346">
    <property type="component" value="Unassembled WGS sequence"/>
</dbReference>
<evidence type="ECO:0000313" key="2">
    <source>
        <dbReference type="EMBL" id="PSW00438.1"/>
    </source>
</evidence>
<sequence>MVLWFCGSVVLWFCGSVVLWFCGSVVLWFCGSVVLWFCGSAGRVSERDFTVNRNSRLNNTSSNPYRAVTPLFHSTVLKSIGP</sequence>
<reference evidence="2 3" key="1">
    <citation type="submission" date="2018-03" db="EMBL/GenBank/DDBJ databases">
        <title>Whole genome sequencing of Histamine producing bacteria.</title>
        <authorList>
            <person name="Butler K."/>
        </authorList>
    </citation>
    <scope>NUCLEOTIDE SEQUENCE [LARGE SCALE GENOMIC DNA]</scope>
    <source>
        <strain evidence="2 3">DSM 19138</strain>
    </source>
</reference>
<name>A0A2T3MS69_9GAMM</name>
<protein>
    <submittedName>
        <fullName evidence="2">Uncharacterized protein</fullName>
    </submittedName>
</protein>
<evidence type="ECO:0000256" key="1">
    <source>
        <dbReference type="SAM" id="Phobius"/>
    </source>
</evidence>
<accession>A0A2T3MS69</accession>
<dbReference type="AlphaFoldDB" id="A0A2T3MS69"/>
<evidence type="ECO:0000313" key="3">
    <source>
        <dbReference type="Proteomes" id="UP000241346"/>
    </source>
</evidence>
<organism evidence="2 3">
    <name type="scientific">Photobacterium rosenbergii</name>
    <dbReference type="NCBI Taxonomy" id="294936"/>
    <lineage>
        <taxon>Bacteria</taxon>
        <taxon>Pseudomonadati</taxon>
        <taxon>Pseudomonadota</taxon>
        <taxon>Gammaproteobacteria</taxon>
        <taxon>Vibrionales</taxon>
        <taxon>Vibrionaceae</taxon>
        <taxon>Photobacterium</taxon>
    </lineage>
</organism>
<keyword evidence="1" id="KW-0472">Membrane</keyword>
<keyword evidence="1" id="KW-1133">Transmembrane helix</keyword>
<dbReference type="EMBL" id="PYMB01000073">
    <property type="protein sequence ID" value="PSW00438.1"/>
    <property type="molecule type" value="Genomic_DNA"/>
</dbReference>
<comment type="caution">
    <text evidence="2">The sequence shown here is derived from an EMBL/GenBank/DDBJ whole genome shotgun (WGS) entry which is preliminary data.</text>
</comment>
<feature type="transmembrane region" description="Helical" evidence="1">
    <location>
        <begin position="17"/>
        <end position="38"/>
    </location>
</feature>
<keyword evidence="1" id="KW-0812">Transmembrane</keyword>
<gene>
    <name evidence="2" type="ORF">C9J01_29470</name>
</gene>
<proteinExistence type="predicted"/>